<dbReference type="GO" id="GO:0005829">
    <property type="term" value="C:cytosol"/>
    <property type="evidence" value="ECO:0007669"/>
    <property type="project" value="TreeGrafter"/>
</dbReference>
<evidence type="ECO:0000256" key="1">
    <source>
        <dbReference type="ARBA" id="ARBA00010552"/>
    </source>
</evidence>
<evidence type="ECO:0000313" key="2">
    <source>
        <dbReference type="EMBL" id="MDS3862432.1"/>
    </source>
</evidence>
<dbReference type="PANTHER" id="PTHR11803:SF58">
    <property type="entry name" value="PROTEIN HMF1-RELATED"/>
    <property type="match status" value="1"/>
</dbReference>
<dbReference type="PANTHER" id="PTHR11803">
    <property type="entry name" value="2-IMINOBUTANOATE/2-IMINOPROPANOATE DEAMINASE RIDA"/>
    <property type="match status" value="1"/>
</dbReference>
<dbReference type="SUPFAM" id="SSF55298">
    <property type="entry name" value="YjgF-like"/>
    <property type="match status" value="1"/>
</dbReference>
<dbReference type="CDD" id="cd00448">
    <property type="entry name" value="YjgF_YER057c_UK114_family"/>
    <property type="match status" value="1"/>
</dbReference>
<dbReference type="Proteomes" id="UP001268256">
    <property type="component" value="Unassembled WGS sequence"/>
</dbReference>
<accession>A0AAE4FVS9</accession>
<dbReference type="Pfam" id="PF01042">
    <property type="entry name" value="Ribonuc_L-PSP"/>
    <property type="match status" value="1"/>
</dbReference>
<protein>
    <submittedName>
        <fullName evidence="2">RidA family protein</fullName>
        <ecNumber evidence="2">3.5.-.-</ecNumber>
    </submittedName>
</protein>
<comment type="caution">
    <text evidence="2">The sequence shown here is derived from an EMBL/GenBank/DDBJ whole genome shotgun (WGS) entry which is preliminary data.</text>
</comment>
<proteinExistence type="inferred from homology"/>
<dbReference type="GO" id="GO:0019239">
    <property type="term" value="F:deaminase activity"/>
    <property type="evidence" value="ECO:0007669"/>
    <property type="project" value="TreeGrafter"/>
</dbReference>
<dbReference type="InterPro" id="IPR006175">
    <property type="entry name" value="YjgF/YER057c/UK114"/>
</dbReference>
<dbReference type="EMBL" id="JAVMIP010000030">
    <property type="protein sequence ID" value="MDS3862432.1"/>
    <property type="molecule type" value="Genomic_DNA"/>
</dbReference>
<name>A0AAE4FVS9_9CYAN</name>
<comment type="similarity">
    <text evidence="1">Belongs to the RutC family.</text>
</comment>
<keyword evidence="2" id="KW-0378">Hydrolase</keyword>
<organism evidence="2 3">
    <name type="scientific">Pseudocalidococcus azoricus BACA0444</name>
    <dbReference type="NCBI Taxonomy" id="2918990"/>
    <lineage>
        <taxon>Bacteria</taxon>
        <taxon>Bacillati</taxon>
        <taxon>Cyanobacteriota</taxon>
        <taxon>Cyanophyceae</taxon>
        <taxon>Acaryochloridales</taxon>
        <taxon>Thermosynechococcaceae</taxon>
        <taxon>Pseudocalidococcus</taxon>
        <taxon>Pseudocalidococcus azoricus</taxon>
    </lineage>
</organism>
<dbReference type="RefSeq" id="WP_322879638.1">
    <property type="nucleotide sequence ID" value="NZ_JAVMIP010000030.1"/>
</dbReference>
<reference evidence="3" key="1">
    <citation type="submission" date="2023-07" db="EMBL/GenBank/DDBJ databases">
        <authorList>
            <person name="Luz R."/>
            <person name="Cordeiro R."/>
            <person name="Fonseca A."/>
            <person name="Goncalves V."/>
        </authorList>
    </citation>
    <scope>NUCLEOTIDE SEQUENCE [LARGE SCALE GENOMIC DNA]</scope>
    <source>
        <strain evidence="3">BACA0444</strain>
    </source>
</reference>
<dbReference type="AlphaFoldDB" id="A0AAE4FVS9"/>
<keyword evidence="3" id="KW-1185">Reference proteome</keyword>
<dbReference type="EC" id="3.5.-.-" evidence="2"/>
<evidence type="ECO:0000313" key="3">
    <source>
        <dbReference type="Proteomes" id="UP001268256"/>
    </source>
</evidence>
<dbReference type="Gene3D" id="3.30.1330.40">
    <property type="entry name" value="RutC-like"/>
    <property type="match status" value="1"/>
</dbReference>
<sequence>MSRSSKEVFYHGKDFTKDFGYAQAVTVGSTLYISGTVSLDDEGKLVAPGDIRGQTRRIYEDLQRILEVHGVTFSDVIKEAIFTTDIDRFKEEAMPVRAEFYQGHTLPASSAWLQVSRLAFPEFLVEIEAIAVLP</sequence>
<gene>
    <name evidence="2" type="ORF">RIF25_16670</name>
</gene>
<dbReference type="InterPro" id="IPR035959">
    <property type="entry name" value="RutC-like_sf"/>
</dbReference>